<dbReference type="InterPro" id="IPR036940">
    <property type="entry name" value="PI3/4_kinase_cat_sf"/>
</dbReference>
<comment type="catalytic activity">
    <reaction evidence="17">
        <text>L-seryl-[protein] + ATP = O-phospho-L-seryl-[protein] + ADP + H(+)</text>
        <dbReference type="Rhea" id="RHEA:17989"/>
        <dbReference type="Rhea" id="RHEA-COMP:9863"/>
        <dbReference type="Rhea" id="RHEA-COMP:11604"/>
        <dbReference type="ChEBI" id="CHEBI:15378"/>
        <dbReference type="ChEBI" id="CHEBI:29999"/>
        <dbReference type="ChEBI" id="CHEBI:30616"/>
        <dbReference type="ChEBI" id="CHEBI:83421"/>
        <dbReference type="ChEBI" id="CHEBI:456216"/>
        <dbReference type="EC" id="2.7.11.1"/>
    </reaction>
</comment>
<dbReference type="HOGENOM" id="CLU_000178_8_1_1"/>
<dbReference type="InterPro" id="IPR044107">
    <property type="entry name" value="PIKKc_ATM"/>
</dbReference>
<dbReference type="GO" id="GO:0005524">
    <property type="term" value="F:ATP binding"/>
    <property type="evidence" value="ECO:0007669"/>
    <property type="project" value="UniProtKB-KW"/>
</dbReference>
<feature type="domain" description="FATC" evidence="21">
    <location>
        <begin position="2753"/>
        <end position="2785"/>
    </location>
</feature>
<dbReference type="InterPro" id="IPR011009">
    <property type="entry name" value="Kinase-like_dom_sf"/>
</dbReference>
<dbReference type="GO" id="GO:0005634">
    <property type="term" value="C:nucleus"/>
    <property type="evidence" value="ECO:0007669"/>
    <property type="project" value="UniProtKB-SubCell"/>
</dbReference>
<keyword evidence="11 18" id="KW-0418">Kinase</keyword>
<dbReference type="PROSITE" id="PS50290">
    <property type="entry name" value="PI3_4_KINASE_3"/>
    <property type="match status" value="1"/>
</dbReference>
<dbReference type="InterPro" id="IPR003152">
    <property type="entry name" value="FATC_dom"/>
</dbReference>
<evidence type="ECO:0000256" key="7">
    <source>
        <dbReference type="ARBA" id="ARBA00022527"/>
    </source>
</evidence>
<dbReference type="InterPro" id="IPR014009">
    <property type="entry name" value="PIK_FAT"/>
</dbReference>
<dbReference type="STRING" id="1071383.J7RUW5"/>
<evidence type="ECO:0000256" key="6">
    <source>
        <dbReference type="ARBA" id="ARBA00022454"/>
    </source>
</evidence>
<dbReference type="GO" id="GO:0000723">
    <property type="term" value="P:telomere maintenance"/>
    <property type="evidence" value="ECO:0007669"/>
    <property type="project" value="EnsemblFungi"/>
</dbReference>
<dbReference type="GO" id="GO:0042770">
    <property type="term" value="P:signal transduction in response to DNA damage"/>
    <property type="evidence" value="ECO:0007669"/>
    <property type="project" value="EnsemblFungi"/>
</dbReference>
<evidence type="ECO:0000256" key="17">
    <source>
        <dbReference type="ARBA" id="ARBA00048679"/>
    </source>
</evidence>
<evidence type="ECO:0000256" key="18">
    <source>
        <dbReference type="RuleBase" id="RU365027"/>
    </source>
</evidence>
<name>J7RUW5_HUIN7</name>
<evidence type="ECO:0000256" key="16">
    <source>
        <dbReference type="ARBA" id="ARBA00047899"/>
    </source>
</evidence>
<dbReference type="GeneID" id="34524312"/>
<dbReference type="SMART" id="SM01342">
    <property type="entry name" value="TAN"/>
    <property type="match status" value="1"/>
</dbReference>
<dbReference type="KEGG" id="kng:KNAG_0B02200"/>
<dbReference type="PANTHER" id="PTHR37079:SF4">
    <property type="entry name" value="SERINE_THREONINE-PROTEIN KINASE ATM"/>
    <property type="match status" value="1"/>
</dbReference>
<sequence length="2785" mass="318840">MDNYNIDGILILLSSNKIRDKKLGLDDLTDLLKSQPANVPIKAYQGISESLVELLTSEHIQYCTLLDTDAAARGNKLSLLEERLSSSAYVLRLFIEKFNNKLKLRTLNFLLNAIPTLIVHEGTIRLIPAVALNLTFGLLSLVNSKLFKLKFVETKWIFLVDKVCEILDHQASEDKTTFNLLATLVSLLRRDTVGLYSVSINLHRTILRLIKMSEKETSNTKLIFNLMNTLIVETHCLNIMDSIQLIKEAWKYQLTVGDFNSESLQLEATLLDVFASELVCNNLPLMEGAAAEDAAHEVSYDLFTEYLLHKLGKFDSMFVPASALSFKEYDEGSTFFGLFEFQDIQMTDHTRVLPWLKLLSSVKLLSAYFEQSKKHEGNLLSYKKAKNRRNFSSILRLSDNMVSFIQYCLDDQESENYVRFGLQLATMYLISVNIDKALLKDLKSATIRKLENDAHMDWALIALIPIAASRNVLTMKDQIKIFKVSLPLIKYSATSRFACALLAKIIKDSSEIPFDSKLRADICDIYEFSDINGPISICDEAFEFWENLHHFSNVNLRENETAESKVLYWLKARWNELGAFSPSGLSTFVSWLCGKNINEYAKVTNSTNTLTLSGKTGLATMYKLWKDYEIQRIFMLQKNNTKRLSKPEDRARGIKKIQLDNEESNNLLSKFLEGFESSNEAAPLNRIMRSFELLMIVDKISGNSNYSTFSYNSKIVFQKALRSLDLHDKEIHVMLLKEILFVRIENIGGILPEFFDLSVIINPLLVKKNDKKNDDDDYGDEVGNTSFNKSFNEDFKFVNAPPTQSSGILAVAVQALMSIYQKSDSTAFYPYLKRIIKIASADDIILCLACLGDFFKKNNCLNKVEKVDMLQWLTQRTAEKLLGSKHNTSNETISALIYYLNSIASVWIAAPDTPLNSDCKDIMDWIVERFNDVQYSGRKPIEELVDFLLNLLIGHDLSHGIVNGGKQRVFSTLIKGISKLDFAARSKHARKLLKYMSKVGYRNQNVIIWELKELYNAPQQKIESSAFYTMMLCQFSVVSYSVMVAVIASLLPLSRFNHMRSYIVSVLNEVSENVGLGSRLELFHYCRNDLIILSCMDLKDSGNIFATWDPILFDIDDTDMVLKKYSIEYAAAYFSRGLNNPNFLRKLCQVKAEDEATLFLHSYHLVVPFSFLPYGIGDSIFEVAIQLLGTKTSYFNEKYRLLSYKYFLSFLDLGTPAQCMDIVKDSFPGCSFIDDLFGPSDKLRRYQNELRIDFPDGLRIINSYYYKNAAATSDFNALTLWVINDLEQSNDLFQQLQCIREIKLLFVIYKEELDDYSFLSQLAVRLMTQLSKDVIHDELFSLAILLIDELHAQEHDFEPALIRIFQNLLIRQYTLKKEIDPLYLSKILLIKNWDLKNMHIWGYCIDALRGESVSENAYQVNDFLSAKGCSKERATVISLLFSNIEQPCRFDSTFKPSIPCLRNVLNNPVPNEYITVQFKLWLIDYCKLIPYVLLTRDDVEFESLAAVIIEDLAEMGSFGPLYRNFYAFMQDSNIIKSSRSAMLCVAIMSYFSTHEAIPVCDSLTKESLNNHPFIIDIDDEIFKIIEKDVGGYLTADSSCMGGLIMNTSSYNNWLLSIIKTLLDGLEMTHPYLHIFYPLCQSSVQFSEAAILPLFSISLYSDVKRVAPWFLQLLEGFREFSPEMIDHQNKFTLLFKMILLLRIGSRRSIQNCSKVYSKLDLKWIYETAIRTSHVKFGYMLFEEVNMETPVVDQNSLEGIYEAIGDIDLLSGLPPSRTLTQTADTVSKLEWATWKSHSFLNAKFDSGYFLGSGNLDSSLVRSTEAMGFYGLSSIVAKNFYISDDAYEWALQLGKWDLPIPETINDKPKSLYSTLKSLTLSLNNLPTALEQSMIGIFDERTQFQSDDEWLSTLTEVSFLKDIADNISDKERLCELIESQNLKDQQLLETLSFRDYKINLQSRYMFCNMLIPNDILLKRSERENLCLVSISQLLIGSKLAVAEKLSQEALRNSFMLEGFLKREDRILTECDWADSDLLRTVAFSNAMALWSANEIKTPIVILKDLLSQQRQDVSVLKQTDLSRPLIMVSNDEISAHLIKWLSESRFESGFDIYDNYIREFDFSISDLHTRAKISCIMGDFLNSELHSLVASDEINERQRQQIVHSKDQQQLKIIIKSNTISERERKDARRHFSRLNIEVERNNATLNDLLKRKENLVKETLHFYVSVLVYSDRFDNDVLDKFCGLWFEHDKDIFTNEKLQQEIASIPSWKFLPWINQIASKLSQAPTSFQRTLQKTMKRILFKLPYESLYSVMSIKLYSNYPVDGDSSILQKVSVINTILKDLQVCHDPAYYKTYVIPIQKFCEKCLELASLKPDARSKQINLSNLKIGRYWLEQLPGVELPLPTIRFPITHSQDGRKQRPYIVKVKECIDVTTTGISLPKVLTVWQSDGLMQKILLKDGNDDLRQDAIMEQVFQQVNNILKHDKSLRKSGLGIRTYTVIPLGPRAGIIEFVANSVSLHRILGDLHKPDALGFDEARRMMKSVQAKSPQERLKTYKKITGMINPQLKHFFFNSFLDSERWFDAKSKYAKSLATSSIVGYILGLGDRHLNNILIDSTNGEPIHIDLGVAFDQGRLLPIPELVPFRLTRDIVDGLGVTGVEGLFRRNCERVYQLLRSDSGKVMCVLNILKWDPLYSWTLSPVKKHKHLLEDEEESELYNDAAFAQNEGSSAKLSLFVDENRNQESYKALKGVEDKLVGSGLSIEATVQELIQQAMDPAKLSVIYMGWSPFY</sequence>
<dbReference type="InterPro" id="IPR021668">
    <property type="entry name" value="TAN"/>
</dbReference>
<keyword evidence="23" id="KW-1185">Reference proteome</keyword>
<reference evidence="22 23" key="1">
    <citation type="journal article" date="2011" name="Proc. Natl. Acad. Sci. U.S.A.">
        <title>Evolutionary erosion of yeast sex chromosomes by mating-type switching accidents.</title>
        <authorList>
            <person name="Gordon J.L."/>
            <person name="Armisen D."/>
            <person name="Proux-Wera E."/>
            <person name="Oheigeartaigh S.S."/>
            <person name="Byrne K.P."/>
            <person name="Wolfe K.H."/>
        </authorList>
    </citation>
    <scope>NUCLEOTIDE SEQUENCE [LARGE SCALE GENOMIC DNA]</scope>
    <source>
        <strain evidence="23">ATCC MYA-139 / BCRC 22969 / CBS 8797 / CCRC 22969 / KCTC 17520 / NBRC 10181 / NCYC 3082</strain>
    </source>
</reference>
<dbReference type="EMBL" id="HE978315">
    <property type="protein sequence ID" value="CCK68662.1"/>
    <property type="molecule type" value="Genomic_DNA"/>
</dbReference>
<feature type="domain" description="PI3K/PI4K catalytic" evidence="19">
    <location>
        <begin position="2404"/>
        <end position="2731"/>
    </location>
</feature>
<evidence type="ECO:0000256" key="10">
    <source>
        <dbReference type="ARBA" id="ARBA00022763"/>
    </source>
</evidence>
<evidence type="ECO:0000259" key="21">
    <source>
        <dbReference type="PROSITE" id="PS51190"/>
    </source>
</evidence>
<dbReference type="InterPro" id="IPR038980">
    <property type="entry name" value="ATM_plant"/>
</dbReference>
<evidence type="ECO:0000256" key="3">
    <source>
        <dbReference type="ARBA" id="ARBA00010769"/>
    </source>
</evidence>
<dbReference type="FunFam" id="3.30.1010.10:FF:000032">
    <property type="entry name" value="Serine/threonine-protein kinase TEL1"/>
    <property type="match status" value="1"/>
</dbReference>
<evidence type="ECO:0000259" key="20">
    <source>
        <dbReference type="PROSITE" id="PS51189"/>
    </source>
</evidence>
<dbReference type="OrthoDB" id="381190at2759"/>
<evidence type="ECO:0000256" key="5">
    <source>
        <dbReference type="ARBA" id="ARBA00014619"/>
    </source>
</evidence>
<proteinExistence type="inferred from homology"/>
<evidence type="ECO:0000256" key="15">
    <source>
        <dbReference type="ARBA" id="ARBA00023242"/>
    </source>
</evidence>
<evidence type="ECO:0000256" key="8">
    <source>
        <dbReference type="ARBA" id="ARBA00022679"/>
    </source>
</evidence>
<dbReference type="InterPro" id="IPR000403">
    <property type="entry name" value="PI3/4_kinase_cat_dom"/>
</dbReference>
<dbReference type="Gene3D" id="1.10.1070.11">
    <property type="entry name" value="Phosphatidylinositol 3-/4-kinase, catalytic domain"/>
    <property type="match status" value="1"/>
</dbReference>
<keyword evidence="12 18" id="KW-0067">ATP-binding</keyword>
<dbReference type="SMART" id="SM01343">
    <property type="entry name" value="FATC"/>
    <property type="match status" value="1"/>
</dbReference>
<comment type="similarity">
    <text evidence="3 18">Belongs to the PI3/PI4-kinase family. ATM subfamily.</text>
</comment>
<dbReference type="PROSITE" id="PS00915">
    <property type="entry name" value="PI3_4_KINASE_1"/>
    <property type="match status" value="1"/>
</dbReference>
<dbReference type="Proteomes" id="UP000006310">
    <property type="component" value="Chromosome 2"/>
</dbReference>
<dbReference type="eggNOG" id="KOG0892">
    <property type="taxonomic scope" value="Eukaryota"/>
</dbReference>
<dbReference type="GO" id="GO:0006302">
    <property type="term" value="P:double-strand break repair"/>
    <property type="evidence" value="ECO:0007669"/>
    <property type="project" value="EnsemblFungi"/>
</dbReference>
<evidence type="ECO:0000256" key="2">
    <source>
        <dbReference type="ARBA" id="ARBA00004574"/>
    </source>
</evidence>
<keyword evidence="13 18" id="KW-0156">Chromatin regulator</keyword>
<evidence type="ECO:0000256" key="13">
    <source>
        <dbReference type="ARBA" id="ARBA00022853"/>
    </source>
</evidence>
<evidence type="ECO:0000256" key="9">
    <source>
        <dbReference type="ARBA" id="ARBA00022741"/>
    </source>
</evidence>
<dbReference type="CDD" id="cd05171">
    <property type="entry name" value="PIKKc_ATM"/>
    <property type="match status" value="1"/>
</dbReference>
<evidence type="ECO:0000256" key="14">
    <source>
        <dbReference type="ARBA" id="ARBA00022895"/>
    </source>
</evidence>
<dbReference type="Pfam" id="PF00454">
    <property type="entry name" value="PI3_PI4_kinase"/>
    <property type="match status" value="1"/>
</dbReference>
<keyword evidence="9 18" id="KW-0547">Nucleotide-binding</keyword>
<dbReference type="GO" id="GO:0042162">
    <property type="term" value="F:telomeric DNA binding"/>
    <property type="evidence" value="ECO:0007669"/>
    <property type="project" value="EnsemblFungi"/>
</dbReference>
<dbReference type="InterPro" id="IPR018936">
    <property type="entry name" value="PI3/4_kinase_CS"/>
</dbReference>
<dbReference type="GO" id="GO:0000781">
    <property type="term" value="C:chromosome, telomeric region"/>
    <property type="evidence" value="ECO:0007669"/>
    <property type="project" value="UniProtKB-SubCell"/>
</dbReference>
<evidence type="ECO:0000259" key="19">
    <source>
        <dbReference type="PROSITE" id="PS50290"/>
    </source>
</evidence>
<evidence type="ECO:0000313" key="23">
    <source>
        <dbReference type="Proteomes" id="UP000006310"/>
    </source>
</evidence>
<accession>J7RUW5</accession>
<dbReference type="GO" id="GO:0070273">
    <property type="term" value="F:phosphatidylinositol-4-phosphate binding"/>
    <property type="evidence" value="ECO:0007669"/>
    <property type="project" value="EnsemblFungi"/>
</dbReference>
<dbReference type="Pfam" id="PF02260">
    <property type="entry name" value="FATC"/>
    <property type="match status" value="1"/>
</dbReference>
<dbReference type="EC" id="2.7.11.1" evidence="4 18"/>
<dbReference type="OMA" id="IYMGWSP"/>
<keyword evidence="8 18" id="KW-0808">Transferase</keyword>
<keyword evidence="15 18" id="KW-0539">Nucleus</keyword>
<dbReference type="GO" id="GO:0004674">
    <property type="term" value="F:protein serine/threonine kinase activity"/>
    <property type="evidence" value="ECO:0007669"/>
    <property type="project" value="UniProtKB-KW"/>
</dbReference>
<dbReference type="PROSITE" id="PS00916">
    <property type="entry name" value="PI3_4_KINASE_2"/>
    <property type="match status" value="1"/>
</dbReference>
<gene>
    <name evidence="22" type="primary">KNAG0B02200</name>
    <name evidence="22" type="ordered locus">KNAG_0B02200</name>
</gene>
<keyword evidence="10 18" id="KW-0227">DNA damage</keyword>
<dbReference type="Gene3D" id="3.30.1010.10">
    <property type="entry name" value="Phosphatidylinositol 3-kinase Catalytic Subunit, Chain A, domain 4"/>
    <property type="match status" value="1"/>
</dbReference>
<dbReference type="SMART" id="SM00146">
    <property type="entry name" value="PI3Kc"/>
    <property type="match status" value="1"/>
</dbReference>
<dbReference type="GO" id="GO:0106310">
    <property type="term" value="F:protein serine kinase activity"/>
    <property type="evidence" value="ECO:0007669"/>
    <property type="project" value="RHEA"/>
</dbReference>
<protein>
    <recommendedName>
        <fullName evidence="5 18">Serine/threonine-protein kinase Tel1</fullName>
        <ecNumber evidence="4 18">2.7.11.1</ecNumber>
    </recommendedName>
</protein>
<dbReference type="RefSeq" id="XP_022462908.1">
    <property type="nucleotide sequence ID" value="XM_022611506.1"/>
</dbReference>
<evidence type="ECO:0000256" key="4">
    <source>
        <dbReference type="ARBA" id="ARBA00012513"/>
    </source>
</evidence>
<feature type="domain" description="FAT" evidence="20">
    <location>
        <begin position="1722"/>
        <end position="2314"/>
    </location>
</feature>
<dbReference type="PANTHER" id="PTHR37079">
    <property type="entry name" value="SERINE/THREONINE-PROTEIN KINASE ATM"/>
    <property type="match status" value="1"/>
</dbReference>
<evidence type="ECO:0000256" key="11">
    <source>
        <dbReference type="ARBA" id="ARBA00022777"/>
    </source>
</evidence>
<dbReference type="Pfam" id="PF11640">
    <property type="entry name" value="TAN"/>
    <property type="match status" value="1"/>
</dbReference>
<evidence type="ECO:0000256" key="1">
    <source>
        <dbReference type="ARBA" id="ARBA00004123"/>
    </source>
</evidence>
<comment type="function">
    <text evidence="18">Serine/threonine protein kinase which activates checkpoint signaling upon genotoxic stresses such as ionizing radiation (IR), ultraviolet light (UV), or DNA replication stalling, thereby acting as a DNA damage sensor. Recognizes the substrate consensus sequence [ST]-Q. Phosphorylates histone H2A to form H2AS128ph (gamma-H2A) at sites of DNA damage, involved in the regulation of DNA damage response mechanism. Required for the control of telomere length and genome stability.</text>
</comment>
<dbReference type="PROSITE" id="PS51189">
    <property type="entry name" value="FAT"/>
    <property type="match status" value="1"/>
</dbReference>
<dbReference type="PROSITE" id="PS51190">
    <property type="entry name" value="FATC"/>
    <property type="match status" value="1"/>
</dbReference>
<evidence type="ECO:0000313" key="22">
    <source>
        <dbReference type="EMBL" id="CCK68662.1"/>
    </source>
</evidence>
<keyword evidence="6 18" id="KW-0158">Chromosome</keyword>
<keyword evidence="7 18" id="KW-0723">Serine/threonine-protein kinase</keyword>
<evidence type="ECO:0000256" key="12">
    <source>
        <dbReference type="ARBA" id="ARBA00022840"/>
    </source>
</evidence>
<comment type="subcellular location">
    <subcellularLocation>
        <location evidence="2 18">Chromosome</location>
        <location evidence="2 18">Telomere</location>
    </subcellularLocation>
    <subcellularLocation>
        <location evidence="1 18">Nucleus</location>
    </subcellularLocation>
</comment>
<dbReference type="SUPFAM" id="SSF56112">
    <property type="entry name" value="Protein kinase-like (PK-like)"/>
    <property type="match status" value="1"/>
</dbReference>
<reference evidence="23" key="2">
    <citation type="submission" date="2012-08" db="EMBL/GenBank/DDBJ databases">
        <title>Genome sequence of Kazachstania naganishii.</title>
        <authorList>
            <person name="Gordon J.L."/>
            <person name="Armisen D."/>
            <person name="Proux-Wera E."/>
            <person name="OhEigeartaigh S.S."/>
            <person name="Byrne K.P."/>
            <person name="Wolfe K.H."/>
        </authorList>
    </citation>
    <scope>NUCLEOTIDE SEQUENCE [LARGE SCALE GENOMIC DNA]</scope>
    <source>
        <strain evidence="23">ATCC MYA-139 / BCRC 22969 / CBS 8797 / CCRC 22969 / KCTC 17520 / NBRC 10181 / NCYC 3082</strain>
    </source>
</reference>
<keyword evidence="14 18" id="KW-0779">Telomere</keyword>
<organism evidence="22 23">
    <name type="scientific">Huiozyma naganishii (strain ATCC MYA-139 / BCRC 22969 / CBS 8797 / KCTC 17520 / NBRC 10181 / NCYC 3082 / Yp74L-3)</name>
    <name type="common">Yeast</name>
    <name type="synonym">Kazachstania naganishii</name>
    <dbReference type="NCBI Taxonomy" id="1071383"/>
    <lineage>
        <taxon>Eukaryota</taxon>
        <taxon>Fungi</taxon>
        <taxon>Dikarya</taxon>
        <taxon>Ascomycota</taxon>
        <taxon>Saccharomycotina</taxon>
        <taxon>Saccharomycetes</taxon>
        <taxon>Saccharomycetales</taxon>
        <taxon>Saccharomycetaceae</taxon>
        <taxon>Huiozyma</taxon>
    </lineage>
</organism>
<comment type="catalytic activity">
    <reaction evidence="16 18">
        <text>L-threonyl-[protein] + ATP = O-phospho-L-threonyl-[protein] + ADP + H(+)</text>
        <dbReference type="Rhea" id="RHEA:46608"/>
        <dbReference type="Rhea" id="RHEA-COMP:11060"/>
        <dbReference type="Rhea" id="RHEA-COMP:11605"/>
        <dbReference type="ChEBI" id="CHEBI:15378"/>
        <dbReference type="ChEBI" id="CHEBI:30013"/>
        <dbReference type="ChEBI" id="CHEBI:30616"/>
        <dbReference type="ChEBI" id="CHEBI:61977"/>
        <dbReference type="ChEBI" id="CHEBI:456216"/>
        <dbReference type="EC" id="2.7.11.1"/>
    </reaction>
</comment>
<dbReference type="GO" id="GO:0006325">
    <property type="term" value="P:chromatin organization"/>
    <property type="evidence" value="ECO:0007669"/>
    <property type="project" value="UniProtKB-KW"/>
</dbReference>